<dbReference type="InterPro" id="IPR029058">
    <property type="entry name" value="AB_hydrolase_fold"/>
</dbReference>
<dbReference type="Proteomes" id="UP000050562">
    <property type="component" value="Unassembled WGS sequence"/>
</dbReference>
<reference evidence="2 3" key="1">
    <citation type="submission" date="2015-09" db="EMBL/GenBank/DDBJ databases">
        <title>Genome announcement of multiple Pseudomonas syringae strains.</title>
        <authorList>
            <person name="Thakur S."/>
            <person name="Wang P.W."/>
            <person name="Gong Y."/>
            <person name="Weir B.S."/>
            <person name="Guttman D.S."/>
        </authorList>
    </citation>
    <scope>NUCLEOTIDE SEQUENCE [LARGE SCALE GENOMIC DNA]</scope>
    <source>
        <strain evidence="2 3">ICMP3956</strain>
    </source>
</reference>
<proteinExistence type="predicted"/>
<sequence length="342" mass="38231">MSVWLVMSRQTEDYPCIIFSRRLPESGRPMSVTFDPDNLRASLLPLGLIDPLSPDGQAYQRFYGLGGLGGENVIRSWLGRLDVAGYEIVGQVWIPEDAVATLFLFHGFYDHMGLYRHVIEWALGQGFAVISCDLPGHGLSSGSRASINDFAEYQAVLQQLLLEAQALRLPQPWHLCGQSTGGAIVIDHLLNQGADSPAQGQVILLSPLVRPRAWGWSRLSYYLLKPFVTGIARRFTENSNAPAFLPFLLADPLQPNRLPTAWVGALAQWIVRIESAPRSTRSPLIIQGEADMTVDWLHNLSVLKDKFSEPQILMLGPARHHLANELPELRARYFDFLAERLR</sequence>
<feature type="domain" description="Serine aminopeptidase S33" evidence="1">
    <location>
        <begin position="98"/>
        <end position="301"/>
    </location>
</feature>
<dbReference type="InterPro" id="IPR022742">
    <property type="entry name" value="Hydrolase_4"/>
</dbReference>
<dbReference type="Pfam" id="PF12146">
    <property type="entry name" value="Hydrolase_4"/>
    <property type="match status" value="1"/>
</dbReference>
<comment type="caution">
    <text evidence="2">The sequence shown here is derived from an EMBL/GenBank/DDBJ whole genome shotgun (WGS) entry which is preliminary data.</text>
</comment>
<dbReference type="AlphaFoldDB" id="A0A0P9XKP2"/>
<protein>
    <recommendedName>
        <fullName evidence="1">Serine aminopeptidase S33 domain-containing protein</fullName>
    </recommendedName>
</protein>
<evidence type="ECO:0000259" key="1">
    <source>
        <dbReference type="Pfam" id="PF12146"/>
    </source>
</evidence>
<dbReference type="PANTHER" id="PTHR11614">
    <property type="entry name" value="PHOSPHOLIPASE-RELATED"/>
    <property type="match status" value="1"/>
</dbReference>
<dbReference type="SUPFAM" id="SSF53474">
    <property type="entry name" value="alpha/beta-Hydrolases"/>
    <property type="match status" value="1"/>
</dbReference>
<organism evidence="2 3">
    <name type="scientific">Pseudomonas syringae pv. primulae</name>
    <dbReference type="NCBI Taxonomy" id="251707"/>
    <lineage>
        <taxon>Bacteria</taxon>
        <taxon>Pseudomonadati</taxon>
        <taxon>Pseudomonadota</taxon>
        <taxon>Gammaproteobacteria</taxon>
        <taxon>Pseudomonadales</taxon>
        <taxon>Pseudomonadaceae</taxon>
        <taxon>Pseudomonas</taxon>
    </lineage>
</organism>
<accession>A0A0P9XKP2</accession>
<evidence type="ECO:0000313" key="3">
    <source>
        <dbReference type="Proteomes" id="UP000050562"/>
    </source>
</evidence>
<dbReference type="InterPro" id="IPR051044">
    <property type="entry name" value="MAG_DAG_Lipase"/>
</dbReference>
<gene>
    <name evidence="2" type="ORF">ALO52_01426</name>
</gene>
<dbReference type="Gene3D" id="3.40.50.1820">
    <property type="entry name" value="alpha/beta hydrolase"/>
    <property type="match status" value="1"/>
</dbReference>
<name>A0A0P9XKP2_9PSED</name>
<evidence type="ECO:0000313" key="2">
    <source>
        <dbReference type="EMBL" id="KPY32757.1"/>
    </source>
</evidence>
<dbReference type="EMBL" id="LJRC01000224">
    <property type="protein sequence ID" value="KPY32757.1"/>
    <property type="molecule type" value="Genomic_DNA"/>
</dbReference>
<dbReference type="PATRIC" id="fig|251707.3.peg.1840"/>